<evidence type="ECO:0000313" key="5">
    <source>
        <dbReference type="EMBL" id="VDI65669.1"/>
    </source>
</evidence>
<evidence type="ECO:0000256" key="3">
    <source>
        <dbReference type="ARBA" id="ARBA00025768"/>
    </source>
</evidence>
<dbReference type="PANTHER" id="PTHR12435">
    <property type="match status" value="1"/>
</dbReference>
<keyword evidence="2" id="KW-0067">ATP-binding</keyword>
<dbReference type="GO" id="GO:0005524">
    <property type="term" value="F:ATP binding"/>
    <property type="evidence" value="ECO:0007669"/>
    <property type="project" value="UniProtKB-KW"/>
</dbReference>
<sequence length="272" mass="31449">MPFVLICGFPSSGKSTRAQQLKEHFKAKTVNVISDHSIGVDRNSVYADSKKEKEIRGTLKSSVQRLLNTDDIVILDSLNYIKGYRYELYCITKSCKTPHCVLLCDISKDKAKEWNSLRTEEDKYSDEILEALFMRFEEPNPNQRWDSPLFVIQADDTLPFQQIEDALFNRKPPPPNMATQNQPLSSTNFLYELDRITQETNSVIMESQKTGVPGDFISIPGTQEKIQMTRVYTLAELQRHKRQFITYTKMHPVEDTSKITSMFVQYLNNCLR</sequence>
<dbReference type="InterPro" id="IPR013641">
    <property type="entry name" value="KTI12/PSTK"/>
</dbReference>
<evidence type="ECO:0000256" key="1">
    <source>
        <dbReference type="ARBA" id="ARBA00022741"/>
    </source>
</evidence>
<dbReference type="InterPro" id="IPR027417">
    <property type="entry name" value="P-loop_NTPase"/>
</dbReference>
<gene>
    <name evidence="5" type="ORF">MGAL_10B075632</name>
</gene>
<dbReference type="AlphaFoldDB" id="A0A8B6GM83"/>
<dbReference type="Gene3D" id="3.40.50.300">
    <property type="entry name" value="P-loop containing nucleotide triphosphate hydrolases"/>
    <property type="match status" value="1"/>
</dbReference>
<reference evidence="5" key="1">
    <citation type="submission" date="2018-11" db="EMBL/GenBank/DDBJ databases">
        <authorList>
            <person name="Alioto T."/>
            <person name="Alioto T."/>
        </authorList>
    </citation>
    <scope>NUCLEOTIDE SEQUENCE</scope>
</reference>
<evidence type="ECO:0000256" key="2">
    <source>
        <dbReference type="ARBA" id="ARBA00022840"/>
    </source>
</evidence>
<dbReference type="EMBL" id="UYJE01008635">
    <property type="protein sequence ID" value="VDI65669.1"/>
    <property type="molecule type" value="Genomic_DNA"/>
</dbReference>
<keyword evidence="1" id="KW-0547">Nucleotide-binding</keyword>
<name>A0A8B6GM83_MYTGA</name>
<keyword evidence="6" id="KW-1185">Reference proteome</keyword>
<comment type="similarity">
    <text evidence="3">Belongs to the KTI12 family.</text>
</comment>
<organism evidence="5 6">
    <name type="scientific">Mytilus galloprovincialis</name>
    <name type="common">Mediterranean mussel</name>
    <dbReference type="NCBI Taxonomy" id="29158"/>
    <lineage>
        <taxon>Eukaryota</taxon>
        <taxon>Metazoa</taxon>
        <taxon>Spiralia</taxon>
        <taxon>Lophotrochozoa</taxon>
        <taxon>Mollusca</taxon>
        <taxon>Bivalvia</taxon>
        <taxon>Autobranchia</taxon>
        <taxon>Pteriomorphia</taxon>
        <taxon>Mytilida</taxon>
        <taxon>Mytiloidea</taxon>
        <taxon>Mytilidae</taxon>
        <taxon>Mytilinae</taxon>
        <taxon>Mytilus</taxon>
    </lineage>
</organism>
<evidence type="ECO:0000313" key="6">
    <source>
        <dbReference type="Proteomes" id="UP000596742"/>
    </source>
</evidence>
<dbReference type="GO" id="GO:0006400">
    <property type="term" value="P:tRNA modification"/>
    <property type="evidence" value="ECO:0007669"/>
    <property type="project" value="UniProtKB-ARBA"/>
</dbReference>
<dbReference type="CDD" id="cd01120">
    <property type="entry name" value="RecA-like_superfamily"/>
    <property type="match status" value="1"/>
</dbReference>
<dbReference type="OrthoDB" id="9972657at2759"/>
<proteinExistence type="inferred from homology"/>
<accession>A0A8B6GM83</accession>
<dbReference type="Proteomes" id="UP000596742">
    <property type="component" value="Unassembled WGS sequence"/>
</dbReference>
<dbReference type="Pfam" id="PF08433">
    <property type="entry name" value="KTI12"/>
    <property type="match status" value="1"/>
</dbReference>
<dbReference type="SUPFAM" id="SSF52540">
    <property type="entry name" value="P-loop containing nucleoside triphosphate hydrolases"/>
    <property type="match status" value="1"/>
</dbReference>
<evidence type="ECO:0000256" key="4">
    <source>
        <dbReference type="ARBA" id="ARBA00026170"/>
    </source>
</evidence>
<dbReference type="FunFam" id="3.40.50.300:FF:000827">
    <property type="entry name" value="KTI12 chromatin-associated homolog"/>
    <property type="match status" value="1"/>
</dbReference>
<comment type="caution">
    <text evidence="5">The sequence shown here is derived from an EMBL/GenBank/DDBJ whole genome shotgun (WGS) entry which is preliminary data.</text>
</comment>
<protein>
    <recommendedName>
        <fullName evidence="4">Protein KTI12 homolog</fullName>
    </recommendedName>
</protein>
<dbReference type="GO" id="GO:0006357">
    <property type="term" value="P:regulation of transcription by RNA polymerase II"/>
    <property type="evidence" value="ECO:0007669"/>
    <property type="project" value="UniProtKB-ARBA"/>
</dbReference>